<organism evidence="1 2">
    <name type="scientific">Microvenator marinus</name>
    <dbReference type="NCBI Taxonomy" id="2600177"/>
    <lineage>
        <taxon>Bacteria</taxon>
        <taxon>Deltaproteobacteria</taxon>
        <taxon>Bradymonadales</taxon>
        <taxon>Microvenatoraceae</taxon>
        <taxon>Microvenator</taxon>
    </lineage>
</organism>
<sequence>MRLTLALLILFVAACGDEASPGWRVTEGPGDTTSYGDDTTVIIDTNGGDDLIVSGDGDGCVDLNGVCLDPNEIKERECGDAQAQADIIVIEGEVFDVVCYPPDDEGTPIEEVAIEADGSLEVPQNENGAVIIFPESTNETPLEGDVTLTAEGISLFGNGVENTIIDGNLTFSSNRAQVRGLTVTGNVRIDGVSNNASLTFAKVHGNLEINSNGALVANTQVFGNVIVSGNGNSLINIGVQGDWEVNETSYCDGCYSFEDPNEDFMVADDEIGEDLVCGTPE</sequence>
<dbReference type="KEGG" id="bbae:FRD01_06035"/>
<dbReference type="Proteomes" id="UP000321595">
    <property type="component" value="Chromosome"/>
</dbReference>
<evidence type="ECO:0000313" key="1">
    <source>
        <dbReference type="EMBL" id="QED26806.1"/>
    </source>
</evidence>
<reference evidence="1 2" key="1">
    <citation type="submission" date="2019-08" db="EMBL/GenBank/DDBJ databases">
        <authorList>
            <person name="Liang Q."/>
        </authorList>
    </citation>
    <scope>NUCLEOTIDE SEQUENCE [LARGE SCALE GENOMIC DNA]</scope>
    <source>
        <strain evidence="1 2">V1718</strain>
    </source>
</reference>
<protein>
    <submittedName>
        <fullName evidence="1">Uncharacterized protein</fullName>
    </submittedName>
</protein>
<name>A0A5B8XT40_9DELT</name>
<dbReference type="OrthoDB" id="5525614at2"/>
<evidence type="ECO:0000313" key="2">
    <source>
        <dbReference type="Proteomes" id="UP000321595"/>
    </source>
</evidence>
<accession>A0A5B8XT40</accession>
<dbReference type="RefSeq" id="WP_146958491.1">
    <property type="nucleotide sequence ID" value="NZ_CP042467.1"/>
</dbReference>
<gene>
    <name evidence="1" type="ORF">FRD01_06035</name>
</gene>
<keyword evidence="2" id="KW-1185">Reference proteome</keyword>
<dbReference type="AlphaFoldDB" id="A0A5B8XT40"/>
<proteinExistence type="predicted"/>
<dbReference type="EMBL" id="CP042467">
    <property type="protein sequence ID" value="QED26806.1"/>
    <property type="molecule type" value="Genomic_DNA"/>
</dbReference>
<dbReference type="PROSITE" id="PS51257">
    <property type="entry name" value="PROKAR_LIPOPROTEIN"/>
    <property type="match status" value="1"/>
</dbReference>